<dbReference type="RefSeq" id="WP_219937139.1">
    <property type="nucleotide sequence ID" value="NZ_JAGFNY010000007.1"/>
</dbReference>
<evidence type="ECO:0008006" key="5">
    <source>
        <dbReference type="Google" id="ProtNLM"/>
    </source>
</evidence>
<evidence type="ECO:0000313" key="3">
    <source>
        <dbReference type="EMBL" id="MBW7569933.1"/>
    </source>
</evidence>
<keyword evidence="2" id="KW-0812">Transmembrane</keyword>
<feature type="region of interest" description="Disordered" evidence="1">
    <location>
        <begin position="702"/>
        <end position="781"/>
    </location>
</feature>
<comment type="caution">
    <text evidence="3">The sequence shown here is derived from an EMBL/GenBank/DDBJ whole genome shotgun (WGS) entry which is preliminary data.</text>
</comment>
<protein>
    <recommendedName>
        <fullName evidence="5">AsmA-like C-terminal domain-containing protein</fullName>
    </recommendedName>
</protein>
<feature type="compositionally biased region" description="Basic and acidic residues" evidence="1">
    <location>
        <begin position="746"/>
        <end position="781"/>
    </location>
</feature>
<keyword evidence="2" id="KW-0472">Membrane</keyword>
<evidence type="ECO:0000256" key="1">
    <source>
        <dbReference type="SAM" id="MobiDB-lite"/>
    </source>
</evidence>
<dbReference type="Proteomes" id="UP000731465">
    <property type="component" value="Unassembled WGS sequence"/>
</dbReference>
<sequence>MALRSNLALRKNRKKRSGFFKYLVGGFLVLLILFVGFILYFNGENIKAPLISFLKERTSLSINCKEIEFSPLYPNIIKIKDITVNKSHIDEIYAEFDLRSLIKSDNLEFKYLYLKNAQMDDGDLNHIDAERFGFLNFEINKLELVDSPLTLSALVAENATAILENVSVNQKGQLAFTSGTVQVKKGTIDGYEIKDLYAKVSEESDCSRIENFSTKIYGGIVNGSFTINKLTDEITFQTLNIKNVILKNHKQLANKYEIKAPVASVANSVLAIPSSDVYFGQLNGKISNLEIKNDALGFIFNGRAGEISKPKMGLSTDSNTVSARVDKNNITVKIHGKYINTDFDLWCKYKKNNENDEYNLLIDKITLNNGRIDLTDNLMNSIHSSVFELNTKIENLNIRNVEFVSNIDDFPLTVKNFNLKGRSISFNLKDKSYISNGIFTIELNSGYYRDLFFKELKLKSKISDENTLFNLEKITFNNSSASGIYNYNSKNNSLTARFNANDFDVTELNSDLIKRLVNGKVNLKLELNTQDSISELTSAPSYTEITDDYLRKENLILRLRGKINLESKQFFISGFGLDLLNGGKEGTYTFTEDELIEALKESDCGLYKLAVSLKIDNGIAKVSGKTELTSSSVKTYGEYDLLSEKLNLHALLRTFTKGNISAFHITGNKNAPVYTLKALKRDEIRTGLVRLPKQKEEEIEQKVTQEKKKENIIEKPSTSTVVEDNIQLSEDSASSDAMTIANETTESEKQKEPETVSEKEETSLKEKEQQELDAFEKELLQ</sequence>
<proteinExistence type="predicted"/>
<dbReference type="EMBL" id="JAGFNY010000007">
    <property type="protein sequence ID" value="MBW7569933.1"/>
    <property type="molecule type" value="Genomic_DNA"/>
</dbReference>
<feature type="compositionally biased region" description="Polar residues" evidence="1">
    <location>
        <begin position="716"/>
        <end position="744"/>
    </location>
</feature>
<organism evidence="3 4">
    <name type="scientific">Succinivibrio faecicola</name>
    <dbReference type="NCBI Taxonomy" id="2820300"/>
    <lineage>
        <taxon>Bacteria</taxon>
        <taxon>Pseudomonadati</taxon>
        <taxon>Pseudomonadota</taxon>
        <taxon>Gammaproteobacteria</taxon>
        <taxon>Aeromonadales</taxon>
        <taxon>Succinivibrionaceae</taxon>
        <taxon>Succinivibrio</taxon>
    </lineage>
</organism>
<keyword evidence="4" id="KW-1185">Reference proteome</keyword>
<gene>
    <name evidence="3" type="ORF">J5V48_03390</name>
</gene>
<feature type="transmembrane region" description="Helical" evidence="2">
    <location>
        <begin position="20"/>
        <end position="41"/>
    </location>
</feature>
<evidence type="ECO:0000256" key="2">
    <source>
        <dbReference type="SAM" id="Phobius"/>
    </source>
</evidence>
<name>A0ABS7DFE1_9GAMM</name>
<reference evidence="3 4" key="1">
    <citation type="submission" date="2021-03" db="EMBL/GenBank/DDBJ databases">
        <title>Succinivibrio sp. nov. isolated from feces of cow.</title>
        <authorList>
            <person name="Choi J.-Y."/>
        </authorList>
    </citation>
    <scope>NUCLEOTIDE SEQUENCE [LARGE SCALE GENOMIC DNA]</scope>
    <source>
        <strain evidence="3 4">AGMB01872</strain>
    </source>
</reference>
<accession>A0ABS7DFE1</accession>
<evidence type="ECO:0000313" key="4">
    <source>
        <dbReference type="Proteomes" id="UP000731465"/>
    </source>
</evidence>
<feature type="compositionally biased region" description="Basic and acidic residues" evidence="1">
    <location>
        <begin position="702"/>
        <end position="713"/>
    </location>
</feature>
<keyword evidence="2" id="KW-1133">Transmembrane helix</keyword>